<dbReference type="PROSITE" id="PS50067">
    <property type="entry name" value="KINESIN_MOTOR_2"/>
    <property type="match status" value="1"/>
</dbReference>
<protein>
    <submittedName>
        <fullName evidence="3">P-loop containing nucleoside triphosphate hydrolase protein</fullName>
    </submittedName>
</protein>
<dbReference type="PANTHER" id="PTHR24115:SF0">
    <property type="entry name" value="FI21273P1-RELATED"/>
    <property type="match status" value="1"/>
</dbReference>
<dbReference type="Pfam" id="PF00225">
    <property type="entry name" value="Kinesin"/>
    <property type="match status" value="1"/>
</dbReference>
<name>A0A8K0R4R4_9PLEO</name>
<reference evidence="3" key="1">
    <citation type="journal article" date="2021" name="Nat. Commun.">
        <title>Genetic determinants of endophytism in the Arabidopsis root mycobiome.</title>
        <authorList>
            <person name="Mesny F."/>
            <person name="Miyauchi S."/>
            <person name="Thiergart T."/>
            <person name="Pickel B."/>
            <person name="Atanasova L."/>
            <person name="Karlsson M."/>
            <person name="Huettel B."/>
            <person name="Barry K.W."/>
            <person name="Haridas S."/>
            <person name="Chen C."/>
            <person name="Bauer D."/>
            <person name="Andreopoulos W."/>
            <person name="Pangilinan J."/>
            <person name="LaButti K."/>
            <person name="Riley R."/>
            <person name="Lipzen A."/>
            <person name="Clum A."/>
            <person name="Drula E."/>
            <person name="Henrissat B."/>
            <person name="Kohler A."/>
            <person name="Grigoriev I.V."/>
            <person name="Martin F.M."/>
            <person name="Hacquard S."/>
        </authorList>
    </citation>
    <scope>NUCLEOTIDE SEQUENCE</scope>
    <source>
        <strain evidence="3">MPI-SDFR-AT-0120</strain>
    </source>
</reference>
<dbReference type="GO" id="GO:0005524">
    <property type="term" value="F:ATP binding"/>
    <property type="evidence" value="ECO:0007669"/>
    <property type="project" value="UniProtKB-UniRule"/>
</dbReference>
<dbReference type="InterPro" id="IPR036961">
    <property type="entry name" value="Kinesin_motor_dom_sf"/>
</dbReference>
<keyword evidence="1" id="KW-0505">Motor protein</keyword>
<dbReference type="GO" id="GO:0008017">
    <property type="term" value="F:microtubule binding"/>
    <property type="evidence" value="ECO:0007669"/>
    <property type="project" value="InterPro"/>
</dbReference>
<dbReference type="GO" id="GO:0007018">
    <property type="term" value="P:microtubule-based movement"/>
    <property type="evidence" value="ECO:0007669"/>
    <property type="project" value="InterPro"/>
</dbReference>
<organism evidence="3 4">
    <name type="scientific">Paraphoma chrysanthemicola</name>
    <dbReference type="NCBI Taxonomy" id="798071"/>
    <lineage>
        <taxon>Eukaryota</taxon>
        <taxon>Fungi</taxon>
        <taxon>Dikarya</taxon>
        <taxon>Ascomycota</taxon>
        <taxon>Pezizomycotina</taxon>
        <taxon>Dothideomycetes</taxon>
        <taxon>Pleosporomycetidae</taxon>
        <taxon>Pleosporales</taxon>
        <taxon>Pleosporineae</taxon>
        <taxon>Phaeosphaeriaceae</taxon>
        <taxon>Paraphoma</taxon>
    </lineage>
</organism>
<accession>A0A8K0R4R4</accession>
<proteinExistence type="inferred from homology"/>
<evidence type="ECO:0000313" key="3">
    <source>
        <dbReference type="EMBL" id="KAH7083997.1"/>
    </source>
</evidence>
<evidence type="ECO:0000256" key="1">
    <source>
        <dbReference type="PROSITE-ProRule" id="PRU00283"/>
    </source>
</evidence>
<dbReference type="SMART" id="SM00129">
    <property type="entry name" value="KISc"/>
    <property type="match status" value="1"/>
</dbReference>
<comment type="similarity">
    <text evidence="1">Belongs to the TRAFAC class myosin-kinesin ATPase superfamily. Kinesin family.</text>
</comment>
<dbReference type="PRINTS" id="PR00380">
    <property type="entry name" value="KINESINHEAVY"/>
</dbReference>
<dbReference type="EMBL" id="JAGMVJ010000013">
    <property type="protein sequence ID" value="KAH7083997.1"/>
    <property type="molecule type" value="Genomic_DNA"/>
</dbReference>
<keyword evidence="1" id="KW-0067">ATP-binding</keyword>
<dbReference type="InterPro" id="IPR027640">
    <property type="entry name" value="Kinesin-like_fam"/>
</dbReference>
<evidence type="ECO:0000313" key="4">
    <source>
        <dbReference type="Proteomes" id="UP000813461"/>
    </source>
</evidence>
<comment type="caution">
    <text evidence="3">The sequence shown here is derived from an EMBL/GenBank/DDBJ whole genome shotgun (WGS) entry which is preliminary data.</text>
</comment>
<dbReference type="GO" id="GO:0005871">
    <property type="term" value="C:kinesin complex"/>
    <property type="evidence" value="ECO:0007669"/>
    <property type="project" value="TreeGrafter"/>
</dbReference>
<feature type="binding site" evidence="1">
    <location>
        <begin position="124"/>
        <end position="131"/>
    </location>
    <ligand>
        <name>ATP</name>
        <dbReference type="ChEBI" id="CHEBI:30616"/>
    </ligand>
</feature>
<dbReference type="InterPro" id="IPR027417">
    <property type="entry name" value="P-loop_NTPase"/>
</dbReference>
<dbReference type="Proteomes" id="UP000813461">
    <property type="component" value="Unassembled WGS sequence"/>
</dbReference>
<dbReference type="Gene3D" id="3.40.850.10">
    <property type="entry name" value="Kinesin motor domain"/>
    <property type="match status" value="1"/>
</dbReference>
<keyword evidence="4" id="KW-1185">Reference proteome</keyword>
<evidence type="ECO:0000259" key="2">
    <source>
        <dbReference type="PROSITE" id="PS50067"/>
    </source>
</evidence>
<keyword evidence="1" id="KW-0547">Nucleotide-binding</keyword>
<dbReference type="InterPro" id="IPR001752">
    <property type="entry name" value="Kinesin_motor_dom"/>
</dbReference>
<gene>
    <name evidence="3" type="ORF">FB567DRAFT_530394</name>
</gene>
<keyword evidence="3" id="KW-0378">Hydrolase</keyword>
<dbReference type="GO" id="GO:0003777">
    <property type="term" value="F:microtubule motor activity"/>
    <property type="evidence" value="ECO:0007669"/>
    <property type="project" value="InterPro"/>
</dbReference>
<dbReference type="PANTHER" id="PTHR24115">
    <property type="entry name" value="KINESIN-RELATED"/>
    <property type="match status" value="1"/>
</dbReference>
<dbReference type="SUPFAM" id="SSF52540">
    <property type="entry name" value="P-loop containing nucleoside triphosphate hydrolases"/>
    <property type="match status" value="1"/>
</dbReference>
<dbReference type="AlphaFoldDB" id="A0A8K0R4R4"/>
<dbReference type="GO" id="GO:0005874">
    <property type="term" value="C:microtubule"/>
    <property type="evidence" value="ECO:0007669"/>
    <property type="project" value="TreeGrafter"/>
</dbReference>
<dbReference type="GO" id="GO:0005819">
    <property type="term" value="C:spindle"/>
    <property type="evidence" value="ECO:0007669"/>
    <property type="project" value="TreeGrafter"/>
</dbReference>
<dbReference type="OrthoDB" id="3176171at2759"/>
<dbReference type="GO" id="GO:0016887">
    <property type="term" value="F:ATP hydrolysis activity"/>
    <property type="evidence" value="ECO:0007669"/>
    <property type="project" value="TreeGrafter"/>
</dbReference>
<feature type="domain" description="Kinesin motor" evidence="2">
    <location>
        <begin position="35"/>
        <end position="359"/>
    </location>
</feature>
<sequence length="448" mass="49559">MEQFYRKNVARYHKLVAALDPFPKPRISNGTPDANMIVSARIRPLAEDEGFPCAMFSRSNQKNVVDVLDLYNHPRSVPVLRSSDYQVDRLYDSTSTTDEIYDDLVHDLVPFAWSGGIGTLFAYGQTGSGKTFTISRLEELVAETLMKGSLEGGRDIYMTFIELAGNAAFDLLSGREPISLLQDSDGTTQMVGVEEHQVSSLDDMSALVDRANSFRRTEPTLKNPVSSRSHAICRIRIQNSSDGSDGLLYLIDLAGSESARDVAVHGADRMRETKQINISLSVLKDCIRGKAQANAAPSGQKPPHIPFRQSALTRVMKHVFDPASSRPCKTVVIACVTPSLADVGPSKNTLRFAEMLRVSGPAGHESDAEHKTEEKKTAMTWSNAELRQWIKENSGTPPILDNIVAPRESGAKFFDLSSREIDYRCQKCPGVKAKQAQAFRAKLWEMYI</sequence>